<evidence type="ECO:0000313" key="8">
    <source>
        <dbReference type="EMBL" id="KAJ5071791.1"/>
    </source>
</evidence>
<feature type="transmembrane region" description="Helical" evidence="7">
    <location>
        <begin position="315"/>
        <end position="343"/>
    </location>
</feature>
<feature type="transmembrane region" description="Helical" evidence="7">
    <location>
        <begin position="202"/>
        <end position="223"/>
    </location>
</feature>
<feature type="transmembrane region" description="Helical" evidence="7">
    <location>
        <begin position="265"/>
        <end position="285"/>
    </location>
</feature>
<feature type="transmembrane region" description="Helical" evidence="7">
    <location>
        <begin position="364"/>
        <end position="383"/>
    </location>
</feature>
<keyword evidence="3" id="KW-0813">Transport</keyword>
<keyword evidence="5 7" id="KW-1133">Transmembrane helix</keyword>
<comment type="subcellular location">
    <subcellularLocation>
        <location evidence="1">Endomembrane system</location>
        <topology evidence="1">Multi-pass membrane protein</topology>
    </subcellularLocation>
</comment>
<sequence length="476" mass="53563">MSESENFSTKIENSEFEENLSVDTDQDLTLHLLHNNEISNKKNQNKKYDSKKSNYSSEYKPRFHSKPIFVSPYDHKYLKFLDKFFSISQRGTDFKTEIVGGFTMFLSTIYILQKQPEYLSETGMDKESVFVATALVSGLATITVGLVSGLPLLISTGMGENLFFINTICNLLGYSWQTGLSFIFLHGLISLILSFFISNSTLIYSITTSFRIGISIGIALFIAKIGLRDLLSMPSNLTFTPNYNALIGYLTLGVIVFAIIRGYKYFFVIAIILSIIISLSIGLGLHNISWNKWNAPTLSKTAFKLNFKYRNALPIYYIIIYVIDTFFDVICSVLTLIQITFLSKIHYDNDSFVGFVFGSRNNKFMRILIINSVFIMVASFLGTSPTCIFIESCVASVLGAKTGLSSVVAGLSFLFAIFFYPIISIIPRESIGGLLVYTGVILLQLVEFKVEKFFEFHIITTSKITEYAKLKNKNSN</sequence>
<evidence type="ECO:0000256" key="1">
    <source>
        <dbReference type="ARBA" id="ARBA00004127"/>
    </source>
</evidence>
<feature type="transmembrane region" description="Helical" evidence="7">
    <location>
        <begin position="403"/>
        <end position="423"/>
    </location>
</feature>
<dbReference type="PANTHER" id="PTHR43337">
    <property type="entry name" value="XANTHINE/URACIL PERMEASE C887.17-RELATED"/>
    <property type="match status" value="1"/>
</dbReference>
<keyword evidence="6 7" id="KW-0472">Membrane</keyword>
<dbReference type="GO" id="GO:0005345">
    <property type="term" value="F:purine nucleobase transmembrane transporter activity"/>
    <property type="evidence" value="ECO:0007669"/>
    <property type="project" value="TreeGrafter"/>
</dbReference>
<gene>
    <name evidence="8" type="ORF">M0811_09951</name>
</gene>
<dbReference type="InterPro" id="IPR045018">
    <property type="entry name" value="Azg-like"/>
</dbReference>
<accession>A0A9Q0LFK5</accession>
<dbReference type="PANTHER" id="PTHR43337:SF1">
    <property type="entry name" value="XANTHINE_URACIL PERMEASE C887.17-RELATED"/>
    <property type="match status" value="1"/>
</dbReference>
<dbReference type="Proteomes" id="UP001149090">
    <property type="component" value="Unassembled WGS sequence"/>
</dbReference>
<dbReference type="Pfam" id="PF00860">
    <property type="entry name" value="Xan_ur_permease"/>
    <property type="match status" value="1"/>
</dbReference>
<organism evidence="8 9">
    <name type="scientific">Anaeramoeba ignava</name>
    <name type="common">Anaerobic marine amoeba</name>
    <dbReference type="NCBI Taxonomy" id="1746090"/>
    <lineage>
        <taxon>Eukaryota</taxon>
        <taxon>Metamonada</taxon>
        <taxon>Anaeramoebidae</taxon>
        <taxon>Anaeramoeba</taxon>
    </lineage>
</organism>
<feature type="transmembrane region" description="Helical" evidence="7">
    <location>
        <begin position="174"/>
        <end position="195"/>
    </location>
</feature>
<feature type="transmembrane region" description="Helical" evidence="7">
    <location>
        <begin position="430"/>
        <end position="446"/>
    </location>
</feature>
<dbReference type="InterPro" id="IPR006043">
    <property type="entry name" value="NCS2"/>
</dbReference>
<feature type="transmembrane region" description="Helical" evidence="7">
    <location>
        <begin position="243"/>
        <end position="260"/>
    </location>
</feature>
<name>A0A9Q0LFK5_ANAIG</name>
<keyword evidence="9" id="KW-1185">Reference proteome</keyword>
<dbReference type="AlphaFoldDB" id="A0A9Q0LFK5"/>
<dbReference type="EMBL" id="JAPDFW010000085">
    <property type="protein sequence ID" value="KAJ5071791.1"/>
    <property type="molecule type" value="Genomic_DNA"/>
</dbReference>
<dbReference type="GO" id="GO:0012505">
    <property type="term" value="C:endomembrane system"/>
    <property type="evidence" value="ECO:0007669"/>
    <property type="project" value="UniProtKB-SubCell"/>
</dbReference>
<evidence type="ECO:0000256" key="4">
    <source>
        <dbReference type="ARBA" id="ARBA00022692"/>
    </source>
</evidence>
<evidence type="ECO:0000256" key="2">
    <source>
        <dbReference type="ARBA" id="ARBA00005697"/>
    </source>
</evidence>
<comment type="caution">
    <text evidence="8">The sequence shown here is derived from an EMBL/GenBank/DDBJ whole genome shotgun (WGS) entry which is preliminary data.</text>
</comment>
<reference evidence="8" key="1">
    <citation type="submission" date="2022-10" db="EMBL/GenBank/DDBJ databases">
        <title>Novel sulphate-reducing endosymbionts in the free-living metamonad Anaeramoeba.</title>
        <authorList>
            <person name="Jerlstrom-Hultqvist J."/>
            <person name="Cepicka I."/>
            <person name="Gallot-Lavallee L."/>
            <person name="Salas-Leiva D."/>
            <person name="Curtis B.A."/>
            <person name="Zahonova K."/>
            <person name="Pipaliya S."/>
            <person name="Dacks J."/>
            <person name="Roger A.J."/>
        </authorList>
    </citation>
    <scope>NUCLEOTIDE SEQUENCE</scope>
    <source>
        <strain evidence="8">BMAN</strain>
    </source>
</reference>
<feature type="transmembrane region" description="Helical" evidence="7">
    <location>
        <begin position="129"/>
        <end position="154"/>
    </location>
</feature>
<dbReference type="GO" id="GO:0005886">
    <property type="term" value="C:plasma membrane"/>
    <property type="evidence" value="ECO:0007669"/>
    <property type="project" value="TreeGrafter"/>
</dbReference>
<proteinExistence type="inferred from homology"/>
<evidence type="ECO:0000256" key="6">
    <source>
        <dbReference type="ARBA" id="ARBA00023136"/>
    </source>
</evidence>
<evidence type="ECO:0000256" key="5">
    <source>
        <dbReference type="ARBA" id="ARBA00022989"/>
    </source>
</evidence>
<comment type="similarity">
    <text evidence="2">Belongs to the nucleobase:cation symporter-2 (NCS2) (TC 2.A.40) family. Azg-like subfamily.</text>
</comment>
<evidence type="ECO:0000313" key="9">
    <source>
        <dbReference type="Proteomes" id="UP001149090"/>
    </source>
</evidence>
<evidence type="ECO:0000256" key="3">
    <source>
        <dbReference type="ARBA" id="ARBA00022448"/>
    </source>
</evidence>
<keyword evidence="4 7" id="KW-0812">Transmembrane</keyword>
<evidence type="ECO:0000256" key="7">
    <source>
        <dbReference type="SAM" id="Phobius"/>
    </source>
</evidence>
<protein>
    <submittedName>
        <fullName evidence="8">Xanthine/uracil permease</fullName>
    </submittedName>
</protein>
<dbReference type="OrthoDB" id="431212at2759"/>